<reference evidence="3" key="1">
    <citation type="journal article" date="2010" name="Nat. Biotechnol.">
        <title>Draft genome sequence of the oilseed species Ricinus communis.</title>
        <authorList>
            <person name="Chan A.P."/>
            <person name="Crabtree J."/>
            <person name="Zhao Q."/>
            <person name="Lorenzi H."/>
            <person name="Orvis J."/>
            <person name="Puiu D."/>
            <person name="Melake-Berhan A."/>
            <person name="Jones K.M."/>
            <person name="Redman J."/>
            <person name="Chen G."/>
            <person name="Cahoon E.B."/>
            <person name="Gedil M."/>
            <person name="Stanke M."/>
            <person name="Haas B.J."/>
            <person name="Wortman J.R."/>
            <person name="Fraser-Liggett C.M."/>
            <person name="Ravel J."/>
            <person name="Rabinowicz P.D."/>
        </authorList>
    </citation>
    <scope>NUCLEOTIDE SEQUENCE [LARGE SCALE GENOMIC DNA]</scope>
    <source>
        <strain evidence="3">cv. Hale</strain>
    </source>
</reference>
<feature type="region of interest" description="Disordered" evidence="1">
    <location>
        <begin position="1115"/>
        <end position="1147"/>
    </location>
</feature>
<dbReference type="EMBL" id="EQ973863">
    <property type="protein sequence ID" value="EEF41697.1"/>
    <property type="molecule type" value="Genomic_DNA"/>
</dbReference>
<dbReference type="InterPro" id="IPR039317">
    <property type="entry name" value="TIC"/>
</dbReference>
<proteinExistence type="predicted"/>
<keyword evidence="3" id="KW-1185">Reference proteome</keyword>
<sequence>MDRSRKLNMAAGGASGGLLKRRHRRNTPLRDSPDETQERDRGSTRELMTDRSNTNSKPRREISTQEQEPEQETTEDEDDNETGDCPNATSYSSVFRNHVHRKSLPSFKVADEMIALSVPRKSRSASAKRLKKTWVSGNSGDDASSKKQKTTVPKVAVVEEEEEDIEIEIAEVLFGLMKQSSFTPNIVHTKDTVLALNSGPVRVASKKQKAEADDSIQIQDSSVKDESQEKMQLLSGKLENNAQQCDMTSTKSPESPVNSKLAIEDTGVATKEKSVSVKKELASCNKDSKVTIATSNLSEVEGHCIEKFKIDLMVPPPLISSPEQDGFSDKPTSEDVEMKIGNMVRKEEQVERLVKQEPVSVVELEDKKIKTNGQKPEPRIDLEKLNQDSRNDDSTQLQQKQQAKAPISKLETTAESSSVPLPIAIPGWPGGLPPLGFMPSFQTIMPLDGTAGSSAALQPPPFLLSQPCSKRCATHHYIASSIRLHQQFTKMNHFWPPITGPAALYGSKSKNSNNMRYLENTVIGNPLQGSNPVVNTNTCQEKGENVPNIPDFTRKDRSSEGANFIDTVQKKQVVLHQSPEPAAAANLTHGPAFIFSLTQHQAPATTTGSQTEAPKSTASSTLAAAAAAMSFSYPNMAANEAPYMTLLPNSGYSFPISAPIGNSQAFRGGNPAQALPFYNGSFYTSQILHPSQFQQQQSQTYPLIQPVHRNASSSSGSSSSHKQPQTQQLHRTQVSGNNFVTSTSLQSQQQQKQHVLSHQSRKLESNMSGESTSTIADTWASHSQKSVHGQSFMLPLQPNFALMPSITVGGSRNCGEKQQPQEKSLKGGVEIIPSQAFALSFASFNGGNAPLNLNFSAMAQNPTIFQSLPDMTPQGYQVISAPQSTQKKNYQLSEGKTGDSAGNPDDRKNVTLGNTSNVGRTIVFDNSARTLNFVSSPFTGNWPSCSITSNTNAAVAVNAPNSQKSQLNKLQKQHILHQQQPNGVAQSKTPIAHSLPSSAINSKFPNNALIFTQTLSQSNSSPQSPQWTSSQNIPATRAAGGPLLASNASTLENVTWHQGRATQGQISFGGDPKAILAPQGQQMPPNSQSSSVLVAGSLPSSSNLRTPTINAKAANSSVNVLQSQQSDNSSTGNGQKSSPVCGRDVPSILSTCPSHLSQLKY</sequence>
<dbReference type="PANTHER" id="PTHR34798">
    <property type="entry name" value="PROTEIN TIME FOR COFFEE"/>
    <property type="match status" value="1"/>
</dbReference>
<feature type="compositionally biased region" description="Low complexity" evidence="1">
    <location>
        <begin position="1115"/>
        <end position="1130"/>
    </location>
</feature>
<feature type="region of interest" description="Disordered" evidence="1">
    <location>
        <begin position="882"/>
        <end position="914"/>
    </location>
</feature>
<feature type="region of interest" description="Disordered" evidence="1">
    <location>
        <begin position="1016"/>
        <end position="1041"/>
    </location>
</feature>
<dbReference type="PANTHER" id="PTHR34798:SF1">
    <property type="entry name" value="TIC-LIKE PROTEIN"/>
    <property type="match status" value="1"/>
</dbReference>
<dbReference type="InParanoid" id="B9S416"/>
<evidence type="ECO:0000256" key="1">
    <source>
        <dbReference type="SAM" id="MobiDB-lite"/>
    </source>
</evidence>
<dbReference type="eggNOG" id="ENOG502QTIP">
    <property type="taxonomic scope" value="Eukaryota"/>
</dbReference>
<dbReference type="KEGG" id="rcu:8272034"/>
<feature type="compositionally biased region" description="Low complexity" evidence="1">
    <location>
        <begin position="740"/>
        <end position="758"/>
    </location>
</feature>
<accession>B9S416</accession>
<feature type="compositionally biased region" description="Polar residues" evidence="1">
    <location>
        <begin position="721"/>
        <end position="739"/>
    </location>
</feature>
<evidence type="ECO:0000313" key="3">
    <source>
        <dbReference type="Proteomes" id="UP000008311"/>
    </source>
</evidence>
<dbReference type="Proteomes" id="UP000008311">
    <property type="component" value="Unassembled WGS sequence"/>
</dbReference>
<feature type="compositionally biased region" description="Basic and acidic residues" evidence="1">
    <location>
        <begin position="31"/>
        <end position="49"/>
    </location>
</feature>
<dbReference type="GO" id="GO:0005634">
    <property type="term" value="C:nucleus"/>
    <property type="evidence" value="ECO:0000318"/>
    <property type="project" value="GO_Central"/>
</dbReference>
<feature type="compositionally biased region" description="Polar residues" evidence="1">
    <location>
        <begin position="1079"/>
        <end position="1099"/>
    </location>
</feature>
<dbReference type="GO" id="GO:0042752">
    <property type="term" value="P:regulation of circadian rhythm"/>
    <property type="evidence" value="ECO:0000318"/>
    <property type="project" value="GO_Central"/>
</dbReference>
<feature type="compositionally biased region" description="Acidic residues" evidence="1">
    <location>
        <begin position="67"/>
        <end position="82"/>
    </location>
</feature>
<feature type="compositionally biased region" description="Low complexity" evidence="1">
    <location>
        <begin position="1016"/>
        <end position="1032"/>
    </location>
</feature>
<organism evidence="2 3">
    <name type="scientific">Ricinus communis</name>
    <name type="common">Castor bean</name>
    <dbReference type="NCBI Taxonomy" id="3988"/>
    <lineage>
        <taxon>Eukaryota</taxon>
        <taxon>Viridiplantae</taxon>
        <taxon>Streptophyta</taxon>
        <taxon>Embryophyta</taxon>
        <taxon>Tracheophyta</taxon>
        <taxon>Spermatophyta</taxon>
        <taxon>Magnoliopsida</taxon>
        <taxon>eudicotyledons</taxon>
        <taxon>Gunneridae</taxon>
        <taxon>Pentapetalae</taxon>
        <taxon>rosids</taxon>
        <taxon>fabids</taxon>
        <taxon>Malpighiales</taxon>
        <taxon>Euphorbiaceae</taxon>
        <taxon>Acalyphoideae</taxon>
        <taxon>Acalypheae</taxon>
        <taxon>Ricinus</taxon>
    </lineage>
</organism>
<feature type="compositionally biased region" description="Polar residues" evidence="1">
    <location>
        <begin position="882"/>
        <end position="894"/>
    </location>
</feature>
<feature type="region of interest" description="Disordered" evidence="1">
    <location>
        <begin position="1063"/>
        <end position="1099"/>
    </location>
</feature>
<feature type="region of interest" description="Disordered" evidence="1">
    <location>
        <begin position="125"/>
        <end position="147"/>
    </location>
</feature>
<feature type="region of interest" description="Disordered" evidence="1">
    <location>
        <begin position="206"/>
        <end position="226"/>
    </location>
</feature>
<feature type="region of interest" description="Disordered" evidence="1">
    <location>
        <begin position="367"/>
        <end position="416"/>
    </location>
</feature>
<feature type="region of interest" description="Disordered" evidence="1">
    <location>
        <begin position="708"/>
        <end position="774"/>
    </location>
</feature>
<feature type="region of interest" description="Disordered" evidence="1">
    <location>
        <begin position="1"/>
        <end position="97"/>
    </location>
</feature>
<feature type="compositionally biased region" description="Basic and acidic residues" evidence="1">
    <location>
        <begin position="376"/>
        <end position="393"/>
    </location>
</feature>
<dbReference type="AlphaFoldDB" id="B9S416"/>
<feature type="compositionally biased region" description="Polar residues" evidence="1">
    <location>
        <begin position="765"/>
        <end position="774"/>
    </location>
</feature>
<gene>
    <name evidence="2" type="ORF">RCOM_0557530</name>
</gene>
<evidence type="ECO:0000313" key="2">
    <source>
        <dbReference type="EMBL" id="EEF41697.1"/>
    </source>
</evidence>
<dbReference type="STRING" id="3988.B9S416"/>
<name>B9S416_RICCO</name>
<protein>
    <submittedName>
        <fullName evidence="2">ATP binding protein, putative</fullName>
    </submittedName>
</protein>
<dbReference type="OrthoDB" id="784889at2759"/>